<evidence type="ECO:0000256" key="1">
    <source>
        <dbReference type="SAM" id="MobiDB-lite"/>
    </source>
</evidence>
<dbReference type="RefSeq" id="XP_047781089.1">
    <property type="nucleotide sequence ID" value="XM_047919024.1"/>
</dbReference>
<dbReference type="EMBL" id="JADCUA010000006">
    <property type="protein sequence ID" value="KAH9839334.1"/>
    <property type="molecule type" value="Genomic_DNA"/>
</dbReference>
<evidence type="ECO:0000256" key="2">
    <source>
        <dbReference type="SAM" id="Phobius"/>
    </source>
</evidence>
<feature type="transmembrane region" description="Helical" evidence="2">
    <location>
        <begin position="44"/>
        <end position="62"/>
    </location>
</feature>
<gene>
    <name evidence="3" type="ORF">C8Q71DRAFT_507007</name>
</gene>
<feature type="compositionally biased region" description="Polar residues" evidence="1">
    <location>
        <begin position="177"/>
        <end position="188"/>
    </location>
</feature>
<sequence>MCRVRRRHGMSNATRRRHRDWLLGSLVCSNSWSSAFWYSLASVSTQLCCALAWVLGIVVSRLRSDFDCCARHCSLSVGLGFDCIEGALVLIDGCYTLADLRLSDDLDVAPLLSRLWIIRHGYLGVLCFATARVLVVSTLGSSTLSYSSICRVVALYARLCSVSCPPSSTPRREIQVPSKTKGQGQDED</sequence>
<organism evidence="3 4">
    <name type="scientific">Rhodofomes roseus</name>
    <dbReference type="NCBI Taxonomy" id="34475"/>
    <lineage>
        <taxon>Eukaryota</taxon>
        <taxon>Fungi</taxon>
        <taxon>Dikarya</taxon>
        <taxon>Basidiomycota</taxon>
        <taxon>Agaricomycotina</taxon>
        <taxon>Agaricomycetes</taxon>
        <taxon>Polyporales</taxon>
        <taxon>Rhodofomes</taxon>
    </lineage>
</organism>
<dbReference type="GeneID" id="71999756"/>
<feature type="transmembrane region" description="Helical" evidence="2">
    <location>
        <begin position="21"/>
        <end position="38"/>
    </location>
</feature>
<proteinExistence type="predicted"/>
<keyword evidence="2" id="KW-0472">Membrane</keyword>
<keyword evidence="2" id="KW-1133">Transmembrane helix</keyword>
<keyword evidence="4" id="KW-1185">Reference proteome</keyword>
<reference evidence="3 4" key="1">
    <citation type="journal article" date="2021" name="Environ. Microbiol.">
        <title>Gene family expansions and transcriptome signatures uncover fungal adaptations to wood decay.</title>
        <authorList>
            <person name="Hage H."/>
            <person name="Miyauchi S."/>
            <person name="Viragh M."/>
            <person name="Drula E."/>
            <person name="Min B."/>
            <person name="Chaduli D."/>
            <person name="Navarro D."/>
            <person name="Favel A."/>
            <person name="Norest M."/>
            <person name="Lesage-Meessen L."/>
            <person name="Balint B."/>
            <person name="Merenyi Z."/>
            <person name="de Eugenio L."/>
            <person name="Morin E."/>
            <person name="Martinez A.T."/>
            <person name="Baldrian P."/>
            <person name="Stursova M."/>
            <person name="Martinez M.J."/>
            <person name="Novotny C."/>
            <person name="Magnuson J.K."/>
            <person name="Spatafora J.W."/>
            <person name="Maurice S."/>
            <person name="Pangilinan J."/>
            <person name="Andreopoulos W."/>
            <person name="LaButti K."/>
            <person name="Hundley H."/>
            <person name="Na H."/>
            <person name="Kuo A."/>
            <person name="Barry K."/>
            <person name="Lipzen A."/>
            <person name="Henrissat B."/>
            <person name="Riley R."/>
            <person name="Ahrendt S."/>
            <person name="Nagy L.G."/>
            <person name="Grigoriev I.V."/>
            <person name="Martin F."/>
            <person name="Rosso M.N."/>
        </authorList>
    </citation>
    <scope>NUCLEOTIDE SEQUENCE [LARGE SCALE GENOMIC DNA]</scope>
    <source>
        <strain evidence="3 4">CIRM-BRFM 1785</strain>
    </source>
</reference>
<evidence type="ECO:0000313" key="3">
    <source>
        <dbReference type="EMBL" id="KAH9839334.1"/>
    </source>
</evidence>
<accession>A0ABQ8KMJ4</accession>
<dbReference type="Proteomes" id="UP000814176">
    <property type="component" value="Unassembled WGS sequence"/>
</dbReference>
<protein>
    <submittedName>
        <fullName evidence="3">Uncharacterized protein</fullName>
    </submittedName>
</protein>
<name>A0ABQ8KMJ4_9APHY</name>
<evidence type="ECO:0000313" key="4">
    <source>
        <dbReference type="Proteomes" id="UP000814176"/>
    </source>
</evidence>
<comment type="caution">
    <text evidence="3">The sequence shown here is derived from an EMBL/GenBank/DDBJ whole genome shotgun (WGS) entry which is preliminary data.</text>
</comment>
<keyword evidence="2" id="KW-0812">Transmembrane</keyword>
<feature type="region of interest" description="Disordered" evidence="1">
    <location>
        <begin position="166"/>
        <end position="188"/>
    </location>
</feature>